<evidence type="ECO:0000313" key="2">
    <source>
        <dbReference type="EMBL" id="MBT2161673.1"/>
    </source>
</evidence>
<accession>A0ABS5WE45</accession>
<feature type="chain" id="PRO_5045364334" evidence="1">
    <location>
        <begin position="23"/>
        <end position="401"/>
    </location>
</feature>
<reference evidence="3" key="2">
    <citation type="submission" date="2023-07" db="EMBL/GenBank/DDBJ databases">
        <title>Zobellia barbeyronii sp. nov., a new marine flavobacterium, isolated from green and red algae.</title>
        <authorList>
            <person name="Nedashkovskaya O.I."/>
            <person name="Otstavnykh N."/>
            <person name="Zhukova N."/>
            <person name="Guzev K."/>
            <person name="Chausova V."/>
            <person name="Tekutyeva L."/>
            <person name="Mikhailov V."/>
            <person name="Isaeva M."/>
        </authorList>
    </citation>
    <scope>NUCLEOTIDE SEQUENCE [LARGE SCALE GENOMIC DNA]</scope>
    <source>
        <strain evidence="3">KMM 6746</strain>
    </source>
</reference>
<sequence>MMKRIQLLSVLFILIMTSCSDSEEAATLSSEKQIISFEITGYRTEMQGSKITIYVNPSSDVQGKVTPIVEVSKNANFSMDFGNISIENEDKIIVTAEDGSTAEYITTPVFENGIKEINVLYTQEMDGETITGRYPGKINLNDKEITFDVSKEFLLQDNVISQIELETIGEISTQPNNNDFIDLSLESISTTIDGTNTDYTVRFLNIGKTLGQFYLDMTGFKTGGSPSRQAPEEDRVDLPSGNLIYYTLENQDLTNINVSTSFFPMGATISPSIDEPIDFTNDVTFTVTSESGHTDSFIVRVVKKKIFFSGEILGNSSTIDNDAFNRYFSNSKISKLYLVNYDTNRRIACNINSDNFEPGVSTYITYQLTDEVEDGERFVLEVELENGEVVTTNEKVVINKK</sequence>
<protein>
    <submittedName>
        <fullName evidence="2">Uncharacterized protein</fullName>
    </submittedName>
</protein>
<keyword evidence="3" id="KW-1185">Reference proteome</keyword>
<proteinExistence type="predicted"/>
<dbReference type="PROSITE" id="PS51257">
    <property type="entry name" value="PROKAR_LIPOPROTEIN"/>
    <property type="match status" value="1"/>
</dbReference>
<reference evidence="2 3" key="1">
    <citation type="submission" date="2020-06" db="EMBL/GenBank/DDBJ databases">
        <authorList>
            <person name="Isaeva M.P."/>
            <person name="Chernysheva N.Y."/>
        </authorList>
    </citation>
    <scope>NUCLEOTIDE SEQUENCE [LARGE SCALE GENOMIC DNA]</scope>
    <source>
        <strain evidence="2 3">KMM 6746</strain>
    </source>
</reference>
<evidence type="ECO:0000256" key="1">
    <source>
        <dbReference type="SAM" id="SignalP"/>
    </source>
</evidence>
<comment type="caution">
    <text evidence="2">The sequence shown here is derived from an EMBL/GenBank/DDBJ whole genome shotgun (WGS) entry which is preliminary data.</text>
</comment>
<name>A0ABS5WE45_9FLAO</name>
<feature type="signal peptide" evidence="1">
    <location>
        <begin position="1"/>
        <end position="22"/>
    </location>
</feature>
<gene>
    <name evidence="2" type="ORF">HW347_10380</name>
</gene>
<dbReference type="RefSeq" id="WP_214611813.1">
    <property type="nucleotide sequence ID" value="NZ_JACATN010000003.1"/>
</dbReference>
<evidence type="ECO:0000313" key="3">
    <source>
        <dbReference type="Proteomes" id="UP000740413"/>
    </source>
</evidence>
<keyword evidence="1" id="KW-0732">Signal</keyword>
<dbReference type="Gene3D" id="2.60.40.2340">
    <property type="match status" value="1"/>
</dbReference>
<organism evidence="2 3">
    <name type="scientific">Zobellia barbeyronii</name>
    <dbReference type="NCBI Taxonomy" id="2748009"/>
    <lineage>
        <taxon>Bacteria</taxon>
        <taxon>Pseudomonadati</taxon>
        <taxon>Bacteroidota</taxon>
        <taxon>Flavobacteriia</taxon>
        <taxon>Flavobacteriales</taxon>
        <taxon>Flavobacteriaceae</taxon>
        <taxon>Zobellia</taxon>
    </lineage>
</organism>
<dbReference type="EMBL" id="JACATN010000003">
    <property type="protein sequence ID" value="MBT2161673.1"/>
    <property type="molecule type" value="Genomic_DNA"/>
</dbReference>
<dbReference type="Proteomes" id="UP000740413">
    <property type="component" value="Unassembled WGS sequence"/>
</dbReference>